<dbReference type="InterPro" id="IPR036955">
    <property type="entry name" value="AP2/ERF_dom_sf"/>
</dbReference>
<reference evidence="8 9" key="1">
    <citation type="submission" date="2023-10" db="EMBL/GenBank/DDBJ databases">
        <authorList>
            <person name="Maclean D."/>
            <person name="Macfadyen A."/>
        </authorList>
    </citation>
    <scope>NUCLEOTIDE SEQUENCE [LARGE SCALE GENOMIC DNA]</scope>
</reference>
<feature type="domain" description="AP2/ERF" evidence="7">
    <location>
        <begin position="411"/>
        <end position="467"/>
    </location>
</feature>
<comment type="subcellular location">
    <subcellularLocation>
        <location evidence="1">Nucleus</location>
    </subcellularLocation>
</comment>
<keyword evidence="4" id="KW-0804">Transcription</keyword>
<dbReference type="InterPro" id="IPR016177">
    <property type="entry name" value="DNA-bd_dom_sf"/>
</dbReference>
<feature type="compositionally biased region" description="Polar residues" evidence="6">
    <location>
        <begin position="41"/>
        <end position="58"/>
    </location>
</feature>
<dbReference type="GO" id="GO:0005634">
    <property type="term" value="C:nucleus"/>
    <property type="evidence" value="ECO:0007669"/>
    <property type="project" value="UniProtKB-SubCell"/>
</dbReference>
<dbReference type="InterPro" id="IPR001471">
    <property type="entry name" value="AP2/ERF_dom"/>
</dbReference>
<dbReference type="EMBL" id="CAUYUE010000003">
    <property type="protein sequence ID" value="CAK0757170.1"/>
    <property type="molecule type" value="Genomic_DNA"/>
</dbReference>
<evidence type="ECO:0000259" key="7">
    <source>
        <dbReference type="PROSITE" id="PS51032"/>
    </source>
</evidence>
<evidence type="ECO:0000256" key="4">
    <source>
        <dbReference type="ARBA" id="ARBA00023163"/>
    </source>
</evidence>
<dbReference type="SUPFAM" id="SSF54171">
    <property type="entry name" value="DNA-binding domain"/>
    <property type="match status" value="5"/>
</dbReference>
<evidence type="ECO:0000256" key="1">
    <source>
        <dbReference type="ARBA" id="ARBA00004123"/>
    </source>
</evidence>
<dbReference type="GO" id="GO:0003677">
    <property type="term" value="F:DNA binding"/>
    <property type="evidence" value="ECO:0007669"/>
    <property type="project" value="UniProtKB-KW"/>
</dbReference>
<gene>
    <name evidence="8" type="ORF">CVIRNUC_002518</name>
</gene>
<dbReference type="CDD" id="cd00018">
    <property type="entry name" value="AP2"/>
    <property type="match status" value="3"/>
</dbReference>
<name>A0AAV1HXI0_9CHLO</name>
<dbReference type="PANTHER" id="PTHR31677">
    <property type="entry name" value="AP2 DOMAIN CLASS TRANSCRIPTION FACTOR"/>
    <property type="match status" value="1"/>
</dbReference>
<feature type="compositionally biased region" description="Low complexity" evidence="6">
    <location>
        <begin position="216"/>
        <end position="226"/>
    </location>
</feature>
<feature type="compositionally biased region" description="Low complexity" evidence="6">
    <location>
        <begin position="246"/>
        <end position="257"/>
    </location>
</feature>
<feature type="domain" description="AP2/ERF" evidence="7">
    <location>
        <begin position="134"/>
        <end position="214"/>
    </location>
</feature>
<evidence type="ECO:0000256" key="6">
    <source>
        <dbReference type="SAM" id="MobiDB-lite"/>
    </source>
</evidence>
<organism evidence="8 9">
    <name type="scientific">Coccomyxa viridis</name>
    <dbReference type="NCBI Taxonomy" id="1274662"/>
    <lineage>
        <taxon>Eukaryota</taxon>
        <taxon>Viridiplantae</taxon>
        <taxon>Chlorophyta</taxon>
        <taxon>core chlorophytes</taxon>
        <taxon>Trebouxiophyceae</taxon>
        <taxon>Trebouxiophyceae incertae sedis</taxon>
        <taxon>Coccomyxaceae</taxon>
        <taxon>Coccomyxa</taxon>
    </lineage>
</organism>
<feature type="region of interest" description="Disordered" evidence="6">
    <location>
        <begin position="41"/>
        <end position="78"/>
    </location>
</feature>
<evidence type="ECO:0000313" key="9">
    <source>
        <dbReference type="Proteomes" id="UP001314263"/>
    </source>
</evidence>
<sequence>MTDEAPNNAHMAMHLQPSSTTLAAADAGDAAEALAALQGSSRGLQATPHTPVPASTPTHALPGVRVPGMGRGSSLYRGVSKAGDKKKWRAMIQHNHEQHHVGYYPTAEEAARAYDRKALLFMGPSAITNFPAADYDGVNLEADGSVEEQMRKRKRTKTSQFRGVTRAGAKWRAAIRMNNIKRELGIFDTEAEAARVYDAEALQMFGPNATLNYASPAPAPSSASAPTAEGLPAAAPDGAQQLPMLAGGPPAYQQQPPHLNSAMPSPMAPEAEQEPASLPNRYLGVRPAGNGQYISQVVVDLGKFNSEEEAAAAYDRASVWCLGLTSRLNFPAEQQMGQDGSIGTYTTEQEAETAGAFAKQNFVAQMAAASAGQPAGSLQPSDSSTDQASTHHIGLPAALQNPSNPSRPDKLSRFIGLSKKHNRWKALIKVHGKRKELGSFTTEEAAARCYDRHAVLAWGARARTNFNALELMCSMPDDAQVILDAMREGKGQREAARQHMGGGGLISQVVASALEQLPNLVDSSTQEGQHAHAAIASALAEQNTKKKSAYRGVHANWSRWRAQIYVGGRRRELGSFDTETEAARAYDFAAISLYGSEKAKTNFPAQEYLSYFAMPANPMLPAEPLANASQLVEELQQVVAHQDESAANQGVEPATLQQALPQVHPQLQPFLGQMLAAAQMHAYGPPTHEQIPQLQALGQMAAESGPNTELQQQQQE</sequence>
<protein>
    <recommendedName>
        <fullName evidence="7">AP2/ERF domain-containing protein</fullName>
    </recommendedName>
</protein>
<feature type="domain" description="AP2/ERF" evidence="7">
    <location>
        <begin position="75"/>
        <end position="131"/>
    </location>
</feature>
<evidence type="ECO:0000256" key="2">
    <source>
        <dbReference type="ARBA" id="ARBA00023015"/>
    </source>
</evidence>
<keyword evidence="5" id="KW-0539">Nucleus</keyword>
<dbReference type="PROSITE" id="PS51032">
    <property type="entry name" value="AP2_ERF"/>
    <property type="match status" value="5"/>
</dbReference>
<comment type="caution">
    <text evidence="8">The sequence shown here is derived from an EMBL/GenBank/DDBJ whole genome shotgun (WGS) entry which is preliminary data.</text>
</comment>
<keyword evidence="9" id="KW-1185">Reference proteome</keyword>
<dbReference type="Gene3D" id="3.30.730.10">
    <property type="entry name" value="AP2/ERF domain"/>
    <property type="match status" value="5"/>
</dbReference>
<keyword evidence="2" id="KW-0805">Transcription regulation</keyword>
<dbReference type="SMART" id="SM00380">
    <property type="entry name" value="AP2"/>
    <property type="match status" value="5"/>
</dbReference>
<dbReference type="AlphaFoldDB" id="A0AAV1HXI0"/>
<evidence type="ECO:0000256" key="5">
    <source>
        <dbReference type="ARBA" id="ARBA00023242"/>
    </source>
</evidence>
<accession>A0AAV1HXI0</accession>
<proteinExistence type="predicted"/>
<feature type="domain" description="AP2/ERF" evidence="7">
    <location>
        <begin position="549"/>
        <end position="604"/>
    </location>
</feature>
<keyword evidence="3" id="KW-0238">DNA-binding</keyword>
<dbReference type="GO" id="GO:0003700">
    <property type="term" value="F:DNA-binding transcription factor activity"/>
    <property type="evidence" value="ECO:0007669"/>
    <property type="project" value="InterPro"/>
</dbReference>
<feature type="domain" description="AP2/ERF" evidence="7">
    <location>
        <begin position="281"/>
        <end position="331"/>
    </location>
</feature>
<evidence type="ECO:0000313" key="8">
    <source>
        <dbReference type="EMBL" id="CAK0757170.1"/>
    </source>
</evidence>
<feature type="region of interest" description="Disordered" evidence="6">
    <location>
        <begin position="216"/>
        <end position="282"/>
    </location>
</feature>
<dbReference type="PANTHER" id="PTHR31677:SF196">
    <property type="entry name" value="ETHYLENE-RESPONSIVE TRANSCRIPTION FACTOR ERF109"/>
    <property type="match status" value="1"/>
</dbReference>
<dbReference type="Proteomes" id="UP001314263">
    <property type="component" value="Unassembled WGS sequence"/>
</dbReference>
<evidence type="ECO:0000256" key="3">
    <source>
        <dbReference type="ARBA" id="ARBA00023125"/>
    </source>
</evidence>